<dbReference type="EMBL" id="MSPP01000006">
    <property type="protein sequence ID" value="OUD08310.1"/>
    <property type="molecule type" value="Genomic_DNA"/>
</dbReference>
<dbReference type="PANTHER" id="PTHR43537">
    <property type="entry name" value="TRANSCRIPTIONAL REGULATOR, GNTR FAMILY"/>
    <property type="match status" value="1"/>
</dbReference>
<dbReference type="InterPro" id="IPR011711">
    <property type="entry name" value="GntR_C"/>
</dbReference>
<dbReference type="Proteomes" id="UP000194664">
    <property type="component" value="Unassembled WGS sequence"/>
</dbReference>
<dbReference type="SUPFAM" id="SSF46785">
    <property type="entry name" value="Winged helix' DNA-binding domain"/>
    <property type="match status" value="1"/>
</dbReference>
<evidence type="ECO:0000313" key="8">
    <source>
        <dbReference type="EMBL" id="OUD08310.1"/>
    </source>
</evidence>
<accession>A0A251WUZ5</accession>
<dbReference type="GO" id="GO:0003677">
    <property type="term" value="F:DNA binding"/>
    <property type="evidence" value="ECO:0007669"/>
    <property type="project" value="UniProtKB-KW"/>
</dbReference>
<comment type="caution">
    <text evidence="8">The sequence shown here is derived from an EMBL/GenBank/DDBJ whole genome shotgun (WGS) entry which is preliminary data.</text>
</comment>
<dbReference type="GO" id="GO:0003700">
    <property type="term" value="F:DNA-binding transcription factor activity"/>
    <property type="evidence" value="ECO:0007669"/>
    <property type="project" value="InterPro"/>
</dbReference>
<keyword evidence="9" id="KW-1185">Reference proteome</keyword>
<evidence type="ECO:0000256" key="2">
    <source>
        <dbReference type="ARBA" id="ARBA00023015"/>
    </source>
</evidence>
<dbReference type="PROSITE" id="PS50949">
    <property type="entry name" value="HTH_GNTR"/>
    <property type="match status" value="1"/>
</dbReference>
<dbReference type="PANTHER" id="PTHR43537:SF34">
    <property type="entry name" value="PYRUVATE DEHYDROGENASE COMPLEX REPRESSOR"/>
    <property type="match status" value="1"/>
</dbReference>
<proteinExistence type="predicted"/>
<dbReference type="AlphaFoldDB" id="A0A251WUZ5"/>
<dbReference type="OrthoDB" id="5450856at2"/>
<evidence type="ECO:0000256" key="4">
    <source>
        <dbReference type="ARBA" id="ARBA00023163"/>
    </source>
</evidence>
<dbReference type="InterPro" id="IPR000524">
    <property type="entry name" value="Tscrpt_reg_HTH_GntR"/>
</dbReference>
<name>A0A251WUZ5_9RHOB</name>
<keyword evidence="3" id="KW-0238">DNA-binding</keyword>
<keyword evidence="1" id="KW-0678">Repressor</keyword>
<dbReference type="SUPFAM" id="SSF48008">
    <property type="entry name" value="GntR ligand-binding domain-like"/>
    <property type="match status" value="1"/>
</dbReference>
<feature type="domain" description="HTH gntR-type" evidence="7">
    <location>
        <begin position="14"/>
        <end position="82"/>
    </location>
</feature>
<organism evidence="8 9">
    <name type="scientific">Marivivens niveibacter</name>
    <dbReference type="NCBI Taxonomy" id="1930667"/>
    <lineage>
        <taxon>Bacteria</taxon>
        <taxon>Pseudomonadati</taxon>
        <taxon>Pseudomonadota</taxon>
        <taxon>Alphaproteobacteria</taxon>
        <taxon>Rhodobacterales</taxon>
        <taxon>Paracoccaceae</taxon>
        <taxon>Marivivens group</taxon>
        <taxon>Marivivens</taxon>
    </lineage>
</organism>
<comment type="function">
    <text evidence="5">Transcriptional repressor for the pyruvate dehydrogenase complex genes aceEF and lpd.</text>
</comment>
<dbReference type="SMART" id="SM00895">
    <property type="entry name" value="FCD"/>
    <property type="match status" value="1"/>
</dbReference>
<dbReference type="SMART" id="SM00345">
    <property type="entry name" value="HTH_GNTR"/>
    <property type="match status" value="1"/>
</dbReference>
<sequence length="260" mass="29617">METAKAIFDPIDHDSVADAVVHQIEAMIVNGILKEEMRLPSEREMAELLEVSRPKLREALKKLEEHGLLIVRHGEGSFVAKLTGTAMTPAFLDLYSRHPEAFYDYLEYRREQESFAARLAATRATETDKEIIRKILARMDAAHEAGDQQASKEADMRLHTAIVDASHNSTLIHMMGSVYELTRRGIFYNRNFLRSIDTAGDELLKQHHDLVDAVCAGDPAAAETAAKAHLDFVERAFRQGSENERRMRMSEKRRILWDRD</sequence>
<protein>
    <recommendedName>
        <fullName evidence="6">Pyruvate dehydrogenase complex repressor</fullName>
    </recommendedName>
</protein>
<dbReference type="Gene3D" id="1.20.120.530">
    <property type="entry name" value="GntR ligand-binding domain-like"/>
    <property type="match status" value="1"/>
</dbReference>
<dbReference type="InterPro" id="IPR008920">
    <property type="entry name" value="TF_FadR/GntR_C"/>
</dbReference>
<evidence type="ECO:0000256" key="5">
    <source>
        <dbReference type="ARBA" id="ARBA00037357"/>
    </source>
</evidence>
<evidence type="ECO:0000256" key="1">
    <source>
        <dbReference type="ARBA" id="ARBA00022491"/>
    </source>
</evidence>
<dbReference type="RefSeq" id="WP_086452341.1">
    <property type="nucleotide sequence ID" value="NZ_MSPP01000006.1"/>
</dbReference>
<keyword evidence="4" id="KW-0804">Transcription</keyword>
<dbReference type="InterPro" id="IPR036388">
    <property type="entry name" value="WH-like_DNA-bd_sf"/>
</dbReference>
<dbReference type="CDD" id="cd07377">
    <property type="entry name" value="WHTH_GntR"/>
    <property type="match status" value="1"/>
</dbReference>
<dbReference type="Pfam" id="PF07729">
    <property type="entry name" value="FCD"/>
    <property type="match status" value="1"/>
</dbReference>
<evidence type="ECO:0000256" key="6">
    <source>
        <dbReference type="ARBA" id="ARBA00039592"/>
    </source>
</evidence>
<reference evidence="8 9" key="1">
    <citation type="submission" date="2016-12" db="EMBL/GenBank/DDBJ databases">
        <title>The draft genome sequence of HSLHS2.</title>
        <authorList>
            <person name="Hu D."/>
            <person name="Wang L."/>
            <person name="Shao Z."/>
        </authorList>
    </citation>
    <scope>NUCLEOTIDE SEQUENCE [LARGE SCALE GENOMIC DNA]</scope>
    <source>
        <strain evidence="8">MCCC 1A06712</strain>
    </source>
</reference>
<dbReference type="PRINTS" id="PR00035">
    <property type="entry name" value="HTHGNTR"/>
</dbReference>
<dbReference type="Gene3D" id="1.10.10.10">
    <property type="entry name" value="Winged helix-like DNA-binding domain superfamily/Winged helix DNA-binding domain"/>
    <property type="match status" value="1"/>
</dbReference>
<evidence type="ECO:0000313" key="9">
    <source>
        <dbReference type="Proteomes" id="UP000194664"/>
    </source>
</evidence>
<keyword evidence="2" id="KW-0805">Transcription regulation</keyword>
<evidence type="ECO:0000259" key="7">
    <source>
        <dbReference type="PROSITE" id="PS50949"/>
    </source>
</evidence>
<dbReference type="Pfam" id="PF00392">
    <property type="entry name" value="GntR"/>
    <property type="match status" value="1"/>
</dbReference>
<evidence type="ECO:0000256" key="3">
    <source>
        <dbReference type="ARBA" id="ARBA00023125"/>
    </source>
</evidence>
<gene>
    <name evidence="8" type="ORF">BVC71_14150</name>
</gene>
<dbReference type="InterPro" id="IPR036390">
    <property type="entry name" value="WH_DNA-bd_sf"/>
</dbReference>